<keyword evidence="3" id="KW-1185">Reference proteome</keyword>
<name>A0AAV3PCP4_LITER</name>
<protein>
    <recommendedName>
        <fullName evidence="1">Reverse transcriptase domain-containing protein</fullName>
    </recommendedName>
</protein>
<feature type="domain" description="Reverse transcriptase" evidence="1">
    <location>
        <begin position="69"/>
        <end position="264"/>
    </location>
</feature>
<dbReference type="EMBL" id="BAABME010032041">
    <property type="protein sequence ID" value="GAA0148055.1"/>
    <property type="molecule type" value="Genomic_DNA"/>
</dbReference>
<gene>
    <name evidence="2" type="ORF">LIER_42980</name>
</gene>
<dbReference type="Pfam" id="PF00078">
    <property type="entry name" value="RVT_1"/>
    <property type="match status" value="1"/>
</dbReference>
<dbReference type="AlphaFoldDB" id="A0AAV3PCP4"/>
<accession>A0AAV3PCP4</accession>
<sequence>MAKPTMVEVKEVVFSMDKHSIAGPDGFNGVFFQHFWDVIVQDVYNVVCAFLDGFKFPQGMTSTVITLIPKCDGAMTWKQFRPISLCTFTNKIVTKLISTRLSAVLPKVILDFQTGFVRGRLIQDNILLAQELVKRINKGKHGGNVLLNVDMTKTFDMLSWDFLKLILQKFGFSEGVRQGDPLSPAPFILADEYLLRGLAKLYKDNPAMSYNSSRHVQVPCLAFANDWLIFCNGFKFSLDKLMAFLDHYQFVSGQIINKDKSTCIFSSKVSPARLS</sequence>
<evidence type="ECO:0000313" key="2">
    <source>
        <dbReference type="EMBL" id="GAA0148055.1"/>
    </source>
</evidence>
<dbReference type="PANTHER" id="PTHR46890">
    <property type="entry name" value="NON-LTR RETROLELEMENT REVERSE TRANSCRIPTASE-LIKE PROTEIN-RELATED"/>
    <property type="match status" value="1"/>
</dbReference>
<dbReference type="CDD" id="cd01650">
    <property type="entry name" value="RT_nLTR_like"/>
    <property type="match status" value="1"/>
</dbReference>
<reference evidence="2 3" key="1">
    <citation type="submission" date="2024-01" db="EMBL/GenBank/DDBJ databases">
        <title>The complete chloroplast genome sequence of Lithospermum erythrorhizon: insights into the phylogenetic relationship among Boraginaceae species and the maternal lineages of purple gromwells.</title>
        <authorList>
            <person name="Okada T."/>
            <person name="Watanabe K."/>
        </authorList>
    </citation>
    <scope>NUCLEOTIDE SEQUENCE [LARGE SCALE GENOMIC DNA]</scope>
</reference>
<organism evidence="2 3">
    <name type="scientific">Lithospermum erythrorhizon</name>
    <name type="common">Purple gromwell</name>
    <name type="synonym">Lithospermum officinale var. erythrorhizon</name>
    <dbReference type="NCBI Taxonomy" id="34254"/>
    <lineage>
        <taxon>Eukaryota</taxon>
        <taxon>Viridiplantae</taxon>
        <taxon>Streptophyta</taxon>
        <taxon>Embryophyta</taxon>
        <taxon>Tracheophyta</taxon>
        <taxon>Spermatophyta</taxon>
        <taxon>Magnoliopsida</taxon>
        <taxon>eudicotyledons</taxon>
        <taxon>Gunneridae</taxon>
        <taxon>Pentapetalae</taxon>
        <taxon>asterids</taxon>
        <taxon>lamiids</taxon>
        <taxon>Boraginales</taxon>
        <taxon>Boraginaceae</taxon>
        <taxon>Boraginoideae</taxon>
        <taxon>Lithospermeae</taxon>
        <taxon>Lithospermum</taxon>
    </lineage>
</organism>
<evidence type="ECO:0000259" key="1">
    <source>
        <dbReference type="Pfam" id="PF00078"/>
    </source>
</evidence>
<dbReference type="InterPro" id="IPR052343">
    <property type="entry name" value="Retrotransposon-Effector_Assoc"/>
</dbReference>
<dbReference type="Proteomes" id="UP001454036">
    <property type="component" value="Unassembled WGS sequence"/>
</dbReference>
<dbReference type="InterPro" id="IPR000477">
    <property type="entry name" value="RT_dom"/>
</dbReference>
<proteinExistence type="predicted"/>
<dbReference type="PANTHER" id="PTHR46890:SF48">
    <property type="entry name" value="RNA-DIRECTED DNA POLYMERASE"/>
    <property type="match status" value="1"/>
</dbReference>
<comment type="caution">
    <text evidence="2">The sequence shown here is derived from an EMBL/GenBank/DDBJ whole genome shotgun (WGS) entry which is preliminary data.</text>
</comment>
<evidence type="ECO:0000313" key="3">
    <source>
        <dbReference type="Proteomes" id="UP001454036"/>
    </source>
</evidence>